<proteinExistence type="predicted"/>
<protein>
    <submittedName>
        <fullName evidence="1">Uncharacterized protein</fullName>
    </submittedName>
</protein>
<keyword evidence="2" id="KW-1185">Reference proteome</keyword>
<dbReference type="VEuPathDB" id="FungiDB:CC77DRAFT_1016934"/>
<gene>
    <name evidence="1" type="ORF">CC77DRAFT_1016934</name>
</gene>
<dbReference type="EMBL" id="KV441471">
    <property type="protein sequence ID" value="OAG24558.1"/>
    <property type="molecule type" value="Genomic_DNA"/>
</dbReference>
<dbReference type="RefSeq" id="XP_018389979.1">
    <property type="nucleotide sequence ID" value="XM_018524305.1"/>
</dbReference>
<dbReference type="GeneID" id="29109899"/>
<dbReference type="KEGG" id="aalt:CC77DRAFT_1016934"/>
<organism evidence="1 2">
    <name type="scientific">Alternaria alternata</name>
    <name type="common">Alternaria rot fungus</name>
    <name type="synonym">Torula alternata</name>
    <dbReference type="NCBI Taxonomy" id="5599"/>
    <lineage>
        <taxon>Eukaryota</taxon>
        <taxon>Fungi</taxon>
        <taxon>Dikarya</taxon>
        <taxon>Ascomycota</taxon>
        <taxon>Pezizomycotina</taxon>
        <taxon>Dothideomycetes</taxon>
        <taxon>Pleosporomycetidae</taxon>
        <taxon>Pleosporales</taxon>
        <taxon>Pleosporineae</taxon>
        <taxon>Pleosporaceae</taxon>
        <taxon>Alternaria</taxon>
        <taxon>Alternaria sect. Alternaria</taxon>
        <taxon>Alternaria alternata complex</taxon>
    </lineage>
</organism>
<reference evidence="1 2" key="1">
    <citation type="submission" date="2016-05" db="EMBL/GenBank/DDBJ databases">
        <title>Comparative analysis of secretome profiles of manganese(II)-oxidizing ascomycete fungi.</title>
        <authorList>
            <consortium name="DOE Joint Genome Institute"/>
            <person name="Zeiner C.A."/>
            <person name="Purvine S.O."/>
            <person name="Zink E.M."/>
            <person name="Wu S."/>
            <person name="Pasa-Tolic L."/>
            <person name="Chaput D.L."/>
            <person name="Haridas S."/>
            <person name="Grigoriev I.V."/>
            <person name="Santelli C.M."/>
            <person name="Hansel C.M."/>
        </authorList>
    </citation>
    <scope>NUCLEOTIDE SEQUENCE [LARGE SCALE GENOMIC DNA]</scope>
    <source>
        <strain evidence="1 2">SRC1lrK2f</strain>
    </source>
</reference>
<dbReference type="AlphaFoldDB" id="A0A177DYJ4"/>
<name>A0A177DYJ4_ALTAL</name>
<evidence type="ECO:0000313" key="1">
    <source>
        <dbReference type="EMBL" id="OAG24558.1"/>
    </source>
</evidence>
<sequence>MAILSTDAVLALFADLEFLPRNGRVVTSPLLPQRDSESRTSPSARQRQAFLFLQALERF</sequence>
<accession>A0A177DYJ4</accession>
<dbReference type="Proteomes" id="UP000077248">
    <property type="component" value="Unassembled WGS sequence"/>
</dbReference>
<feature type="non-terminal residue" evidence="1">
    <location>
        <position position="59"/>
    </location>
</feature>
<evidence type="ECO:0000313" key="2">
    <source>
        <dbReference type="Proteomes" id="UP000077248"/>
    </source>
</evidence>